<dbReference type="PANTHER" id="PTHR43701">
    <property type="entry name" value="MEMBRANE TRANSPORTER PROTEIN MJ0441-RELATED"/>
    <property type="match status" value="1"/>
</dbReference>
<feature type="transmembrane region" description="Helical" evidence="6">
    <location>
        <begin position="6"/>
        <end position="35"/>
    </location>
</feature>
<name>A0ABT6L3F1_9MYCO</name>
<protein>
    <recommendedName>
        <fullName evidence="6">Probable membrane transporter protein</fullName>
    </recommendedName>
</protein>
<dbReference type="RefSeq" id="WP_280834080.1">
    <property type="nucleotide sequence ID" value="NZ_JARXVE010000007.1"/>
</dbReference>
<feature type="transmembrane region" description="Helical" evidence="6">
    <location>
        <begin position="229"/>
        <end position="248"/>
    </location>
</feature>
<dbReference type="InterPro" id="IPR002781">
    <property type="entry name" value="TM_pro_TauE-like"/>
</dbReference>
<gene>
    <name evidence="7" type="ORF">M2272_004137</name>
</gene>
<evidence type="ECO:0000256" key="5">
    <source>
        <dbReference type="ARBA" id="ARBA00023136"/>
    </source>
</evidence>
<evidence type="ECO:0000256" key="3">
    <source>
        <dbReference type="ARBA" id="ARBA00022692"/>
    </source>
</evidence>
<comment type="caution">
    <text evidence="7">The sequence shown here is derived from an EMBL/GenBank/DDBJ whole genome shotgun (WGS) entry which is preliminary data.</text>
</comment>
<dbReference type="InterPro" id="IPR051598">
    <property type="entry name" value="TSUP/Inactive_protease-like"/>
</dbReference>
<keyword evidence="4 6" id="KW-1133">Transmembrane helix</keyword>
<evidence type="ECO:0000313" key="7">
    <source>
        <dbReference type="EMBL" id="MDH6197482.1"/>
    </source>
</evidence>
<evidence type="ECO:0000256" key="6">
    <source>
        <dbReference type="RuleBase" id="RU363041"/>
    </source>
</evidence>
<proteinExistence type="inferred from homology"/>
<dbReference type="Pfam" id="PF01925">
    <property type="entry name" value="TauE"/>
    <property type="match status" value="1"/>
</dbReference>
<evidence type="ECO:0000256" key="2">
    <source>
        <dbReference type="ARBA" id="ARBA00009142"/>
    </source>
</evidence>
<feature type="transmembrane region" description="Helical" evidence="6">
    <location>
        <begin position="199"/>
        <end position="217"/>
    </location>
</feature>
<accession>A0ABT6L3F1</accession>
<evidence type="ECO:0000313" key="8">
    <source>
        <dbReference type="Proteomes" id="UP001160130"/>
    </source>
</evidence>
<keyword evidence="8" id="KW-1185">Reference proteome</keyword>
<dbReference type="EMBL" id="JARXVE010000007">
    <property type="protein sequence ID" value="MDH6197482.1"/>
    <property type="molecule type" value="Genomic_DNA"/>
</dbReference>
<keyword evidence="5 6" id="KW-0472">Membrane</keyword>
<evidence type="ECO:0000256" key="4">
    <source>
        <dbReference type="ARBA" id="ARBA00022989"/>
    </source>
</evidence>
<dbReference type="PANTHER" id="PTHR43701:SF2">
    <property type="entry name" value="MEMBRANE TRANSPORTER PROTEIN YJNA-RELATED"/>
    <property type="match status" value="1"/>
</dbReference>
<feature type="transmembrane region" description="Helical" evidence="6">
    <location>
        <begin position="102"/>
        <end position="119"/>
    </location>
</feature>
<keyword evidence="3 6" id="KW-0812">Transmembrane</keyword>
<dbReference type="Proteomes" id="UP001160130">
    <property type="component" value="Unassembled WGS sequence"/>
</dbReference>
<evidence type="ECO:0000256" key="1">
    <source>
        <dbReference type="ARBA" id="ARBA00004141"/>
    </source>
</evidence>
<comment type="similarity">
    <text evidence="2 6">Belongs to the 4-toluene sulfonate uptake permease (TSUP) (TC 2.A.102) family.</text>
</comment>
<sequence>MTFWVLVMVGAVSGVTTVLFGFGGGFVTVPVIVWANTQLGPDTMRTAVATSAVVVCAGAAIATASTRRDILSALRGNSTLVAALGMGGTLGGLAAKYAPAALAQWGFVVYVGVTLIDTLTRPGFLRSSDAGADPSAIRAAYGVPIGMVAAFLGVGGSILTVPLLRRAGHSMESATALANPLTFAIAAPAALPLLGSIDYPAAAALLLGATPVVIALRRRGPKIPDVTHARAYVGLLAAVTIAMTAAAIRAS</sequence>
<feature type="transmembrane region" description="Helical" evidence="6">
    <location>
        <begin position="78"/>
        <end position="95"/>
    </location>
</feature>
<feature type="transmembrane region" description="Helical" evidence="6">
    <location>
        <begin position="47"/>
        <end position="66"/>
    </location>
</feature>
<feature type="transmembrane region" description="Helical" evidence="6">
    <location>
        <begin position="139"/>
        <end position="164"/>
    </location>
</feature>
<keyword evidence="6" id="KW-1003">Cell membrane</keyword>
<organism evidence="7 8">
    <name type="scientific">Mycolicibacterium frederiksbergense</name>
    <dbReference type="NCBI Taxonomy" id="117567"/>
    <lineage>
        <taxon>Bacteria</taxon>
        <taxon>Bacillati</taxon>
        <taxon>Actinomycetota</taxon>
        <taxon>Actinomycetes</taxon>
        <taxon>Mycobacteriales</taxon>
        <taxon>Mycobacteriaceae</taxon>
        <taxon>Mycolicibacterium</taxon>
    </lineage>
</organism>
<reference evidence="7 8" key="1">
    <citation type="submission" date="2023-04" db="EMBL/GenBank/DDBJ databases">
        <title>Forest soil microbial communities from Buena Vista Peninsula, Colon Province, Panama.</title>
        <authorList>
            <person name="Bouskill N."/>
        </authorList>
    </citation>
    <scope>NUCLEOTIDE SEQUENCE [LARGE SCALE GENOMIC DNA]</scope>
    <source>
        <strain evidence="7 8">AC80</strain>
    </source>
</reference>
<comment type="subcellular location">
    <subcellularLocation>
        <location evidence="6">Cell membrane</location>
        <topology evidence="6">Multi-pass membrane protein</topology>
    </subcellularLocation>
    <subcellularLocation>
        <location evidence="1">Membrane</location>
        <topology evidence="1">Multi-pass membrane protein</topology>
    </subcellularLocation>
</comment>